<dbReference type="EMBL" id="JNSL01000007">
    <property type="protein sequence ID" value="KGA21416.1"/>
    <property type="molecule type" value="Genomic_DNA"/>
</dbReference>
<sequence length="299" mass="33735">MLSLRHYGEAMTDWQDLTRRASFASHQLLGWIFWDPRAKENLATLGVPDGLGHYIINRSAPLAIAGPEAVFAAFYTIKREFIQFCLNHASPHVNHWHDVTVARDAAVRAGLEEMTPQIIEPFGLLAEDLWKTVDAIPASGRVLFAAHKSWPRPTDPLMSAWNALNCIREWRGDTHFGILLNDNIGVVEAGLLHDAWMGYPKEWIPRSRGADDVEITAALENLSARGFVTDGVVNDEGVAYRVELERRTDVLCEIPWRHFGETNTLKLLSILEPVGDRYVQHINETAGDNWMPAARARRR</sequence>
<organism evidence="1">
    <name type="scientific">freshwater metagenome</name>
    <dbReference type="NCBI Taxonomy" id="449393"/>
    <lineage>
        <taxon>unclassified sequences</taxon>
        <taxon>metagenomes</taxon>
        <taxon>ecological metagenomes</taxon>
    </lineage>
</organism>
<protein>
    <submittedName>
        <fullName evidence="1">Uncharacterized protein</fullName>
    </submittedName>
</protein>
<proteinExistence type="predicted"/>
<reference evidence="1" key="1">
    <citation type="submission" date="2014-06" db="EMBL/GenBank/DDBJ databases">
        <title>Key roles for freshwater Actinobacteria revealed by deep metagenomic sequencing.</title>
        <authorList>
            <person name="Ghai R."/>
            <person name="Mizuno C.M."/>
            <person name="Picazo A."/>
            <person name="Camacho A."/>
            <person name="Rodriguez-Valera F."/>
        </authorList>
    </citation>
    <scope>NUCLEOTIDE SEQUENCE</scope>
</reference>
<dbReference type="Pfam" id="PF21863">
    <property type="entry name" value="HTH_67"/>
    <property type="match status" value="1"/>
</dbReference>
<comment type="caution">
    <text evidence="1">The sequence shown here is derived from an EMBL/GenBank/DDBJ whole genome shotgun (WGS) entry which is preliminary data.</text>
</comment>
<dbReference type="NCBIfam" id="NF047719">
    <property type="entry name" value="SCO6745_fam_HTH"/>
    <property type="match status" value="1"/>
</dbReference>
<accession>A0A094R329</accession>
<dbReference type="AlphaFoldDB" id="A0A094R329"/>
<dbReference type="InterPro" id="IPR054058">
    <property type="entry name" value="HTH_67"/>
</dbReference>
<name>A0A094R329_9ZZZZ</name>
<evidence type="ECO:0000313" key="1">
    <source>
        <dbReference type="EMBL" id="KGA21416.1"/>
    </source>
</evidence>
<gene>
    <name evidence="1" type="ORF">GM51_2315</name>
</gene>